<accession>A0A2P8GTX0</accession>
<protein>
    <submittedName>
        <fullName evidence="2">Uncharacterized protein</fullName>
    </submittedName>
</protein>
<gene>
    <name evidence="2" type="ORF">CLV49_1019</name>
    <name evidence="3" type="ORF">ELQ93_14130</name>
</gene>
<sequence>MPFLSRSTSSGGRPRPRAVWAAAVTGAVLVLLILVGLLLPILGLIGAADGATAGALDVPVGSIVVALLVGYVLALLFLVVSVRSRNGAFSWVMSVAAVISALLVSLWPLLAVALAGVDQTTEVIPFIQDLIARVTGG</sequence>
<dbReference type="EMBL" id="PYAU01000001">
    <property type="protein sequence ID" value="PSL37412.1"/>
    <property type="molecule type" value="Genomic_DNA"/>
</dbReference>
<proteinExistence type="predicted"/>
<comment type="caution">
    <text evidence="2">The sequence shown here is derived from an EMBL/GenBank/DDBJ whole genome shotgun (WGS) entry which is preliminary data.</text>
</comment>
<dbReference type="Proteomes" id="UP000241203">
    <property type="component" value="Unassembled WGS sequence"/>
</dbReference>
<dbReference type="OrthoDB" id="5126409at2"/>
<evidence type="ECO:0000313" key="2">
    <source>
        <dbReference type="EMBL" id="PSL37412.1"/>
    </source>
</evidence>
<feature type="transmembrane region" description="Helical" evidence="1">
    <location>
        <begin position="60"/>
        <end position="82"/>
    </location>
</feature>
<organism evidence="2 4">
    <name type="scientific">Labedella gwakjiensis</name>
    <dbReference type="NCBI Taxonomy" id="390269"/>
    <lineage>
        <taxon>Bacteria</taxon>
        <taxon>Bacillati</taxon>
        <taxon>Actinomycetota</taxon>
        <taxon>Actinomycetes</taxon>
        <taxon>Micrococcales</taxon>
        <taxon>Microbacteriaceae</taxon>
        <taxon>Labedella</taxon>
    </lineage>
</organism>
<dbReference type="EMBL" id="RZGY01000002">
    <property type="protein sequence ID" value="RUQ84730.1"/>
    <property type="molecule type" value="Genomic_DNA"/>
</dbReference>
<keyword evidence="1" id="KW-1133">Transmembrane helix</keyword>
<evidence type="ECO:0000256" key="1">
    <source>
        <dbReference type="SAM" id="Phobius"/>
    </source>
</evidence>
<reference evidence="3 5" key="2">
    <citation type="submission" date="2018-12" db="EMBL/GenBank/DDBJ databases">
        <authorList>
            <person name="hu s."/>
            <person name="Xu Y."/>
            <person name="Xu B."/>
            <person name="Li F."/>
        </authorList>
    </citation>
    <scope>NUCLEOTIDE SEQUENCE [LARGE SCALE GENOMIC DNA]</scope>
    <source>
        <strain evidence="3 5">KSW2-17</strain>
    </source>
</reference>
<keyword evidence="1" id="KW-0472">Membrane</keyword>
<keyword evidence="1" id="KW-0812">Transmembrane</keyword>
<evidence type="ECO:0000313" key="3">
    <source>
        <dbReference type="EMBL" id="RUQ84730.1"/>
    </source>
</evidence>
<evidence type="ECO:0000313" key="5">
    <source>
        <dbReference type="Proteomes" id="UP000268291"/>
    </source>
</evidence>
<feature type="transmembrane region" description="Helical" evidence="1">
    <location>
        <begin position="89"/>
        <end position="110"/>
    </location>
</feature>
<dbReference type="AlphaFoldDB" id="A0A2P8GTX0"/>
<name>A0A2P8GTX0_9MICO</name>
<dbReference type="Proteomes" id="UP000268291">
    <property type="component" value="Unassembled WGS sequence"/>
</dbReference>
<reference evidence="2 4" key="1">
    <citation type="submission" date="2018-03" db="EMBL/GenBank/DDBJ databases">
        <title>Genomic Encyclopedia of Archaeal and Bacterial Type Strains, Phase II (KMG-II): from individual species to whole genera.</title>
        <authorList>
            <person name="Goeker M."/>
        </authorList>
    </citation>
    <scope>NUCLEOTIDE SEQUENCE [LARGE SCALE GENOMIC DNA]</scope>
    <source>
        <strain evidence="2 4">DSM 21548</strain>
    </source>
</reference>
<feature type="transmembrane region" description="Helical" evidence="1">
    <location>
        <begin position="20"/>
        <end position="48"/>
    </location>
</feature>
<dbReference type="RefSeq" id="WP_106562558.1">
    <property type="nucleotide sequence ID" value="NZ_PYAU01000001.1"/>
</dbReference>
<keyword evidence="5" id="KW-1185">Reference proteome</keyword>
<evidence type="ECO:0000313" key="4">
    <source>
        <dbReference type="Proteomes" id="UP000241203"/>
    </source>
</evidence>